<organism evidence="1 2">
    <name type="scientific">Nocardioides oceani</name>
    <dbReference type="NCBI Taxonomy" id="3058369"/>
    <lineage>
        <taxon>Bacteria</taxon>
        <taxon>Bacillati</taxon>
        <taxon>Actinomycetota</taxon>
        <taxon>Actinomycetes</taxon>
        <taxon>Propionibacteriales</taxon>
        <taxon>Nocardioidaceae</taxon>
        <taxon>Nocardioides</taxon>
    </lineage>
</organism>
<dbReference type="RefSeq" id="WP_300950450.1">
    <property type="nucleotide sequence ID" value="NZ_JAUHJQ010000001.1"/>
</dbReference>
<evidence type="ECO:0000313" key="1">
    <source>
        <dbReference type="EMBL" id="MDN4171523.1"/>
    </source>
</evidence>
<name>A0ABT8FA34_9ACTN</name>
<dbReference type="Gene3D" id="1.10.340.30">
    <property type="entry name" value="Hypothetical protein, domain 2"/>
    <property type="match status" value="1"/>
</dbReference>
<dbReference type="GO" id="GO:0004519">
    <property type="term" value="F:endonuclease activity"/>
    <property type="evidence" value="ECO:0007669"/>
    <property type="project" value="UniProtKB-KW"/>
</dbReference>
<gene>
    <name evidence="1" type="ORF">QWY28_01060</name>
</gene>
<accession>A0ABT8FA34</accession>
<dbReference type="SUPFAM" id="SSF48150">
    <property type="entry name" value="DNA-glycosylase"/>
    <property type="match status" value="1"/>
</dbReference>
<reference evidence="1" key="1">
    <citation type="submission" date="2023-06" db="EMBL/GenBank/DDBJ databases">
        <title>Draft genome sequence of Nocardioides sp. SOB77.</title>
        <authorList>
            <person name="Zhang G."/>
        </authorList>
    </citation>
    <scope>NUCLEOTIDE SEQUENCE</scope>
    <source>
        <strain evidence="1">SOB77</strain>
    </source>
</reference>
<sequence>MAAPDVPRSTVRALLDRHGVTYAEDAGIALADEPAPLWQLLVLTLLLSARIRSEVAVAAARELFAAGCTTPQRTRDTARRTLVAALGRGGYRRYDERTSTQLGELAAKVLDDWSGDLRRMHEQSDDVPALEAALQEFTGIGPAGAAIFVREVQGVWPDVAPYVDGLAARGADRLGLPVAPERLGALVDPADLPRLVAGCVRAARSKAVVADVRPR</sequence>
<dbReference type="Proteomes" id="UP001168620">
    <property type="component" value="Unassembled WGS sequence"/>
</dbReference>
<keyword evidence="2" id="KW-1185">Reference proteome</keyword>
<keyword evidence="1" id="KW-0255">Endonuclease</keyword>
<comment type="caution">
    <text evidence="1">The sequence shown here is derived from an EMBL/GenBank/DDBJ whole genome shotgun (WGS) entry which is preliminary data.</text>
</comment>
<proteinExistence type="predicted"/>
<protein>
    <submittedName>
        <fullName evidence="1">Endonuclease</fullName>
    </submittedName>
</protein>
<keyword evidence="1" id="KW-0540">Nuclease</keyword>
<dbReference type="InterPro" id="IPR011257">
    <property type="entry name" value="DNA_glycosylase"/>
</dbReference>
<evidence type="ECO:0000313" key="2">
    <source>
        <dbReference type="Proteomes" id="UP001168620"/>
    </source>
</evidence>
<keyword evidence="1" id="KW-0378">Hydrolase</keyword>
<dbReference type="EMBL" id="JAUHJQ010000001">
    <property type="protein sequence ID" value="MDN4171523.1"/>
    <property type="molecule type" value="Genomic_DNA"/>
</dbReference>